<dbReference type="CDD" id="cd16574">
    <property type="entry name" value="RING-HC_Topors"/>
    <property type="match status" value="1"/>
</dbReference>
<name>A0AAV4RTU1_CAEEX</name>
<keyword evidence="8" id="KW-0804">Transcription</keyword>
<reference evidence="12 13" key="1">
    <citation type="submission" date="2021-06" db="EMBL/GenBank/DDBJ databases">
        <title>Caerostris extrusa draft genome.</title>
        <authorList>
            <person name="Kono N."/>
            <person name="Arakawa K."/>
        </authorList>
    </citation>
    <scope>NUCLEOTIDE SEQUENCE [LARGE SCALE GENOMIC DNA]</scope>
</reference>
<dbReference type="Gene3D" id="3.30.40.10">
    <property type="entry name" value="Zinc/RING finger domain, C3HC4 (zinc finger)"/>
    <property type="match status" value="1"/>
</dbReference>
<dbReference type="InterPro" id="IPR013083">
    <property type="entry name" value="Znf_RING/FYVE/PHD"/>
</dbReference>
<dbReference type="SMART" id="SM00184">
    <property type="entry name" value="RING"/>
    <property type="match status" value="1"/>
</dbReference>
<dbReference type="Proteomes" id="UP001054945">
    <property type="component" value="Unassembled WGS sequence"/>
</dbReference>
<dbReference type="GO" id="GO:0000209">
    <property type="term" value="P:protein polyubiquitination"/>
    <property type="evidence" value="ECO:0007669"/>
    <property type="project" value="TreeGrafter"/>
</dbReference>
<keyword evidence="3" id="KW-0808">Transferase</keyword>
<dbReference type="PANTHER" id="PTHR46077">
    <property type="entry name" value="E3 UBIQUITIN-PROTEIN LIGASE TOPORS"/>
    <property type="match status" value="1"/>
</dbReference>
<feature type="region of interest" description="Disordered" evidence="10">
    <location>
        <begin position="110"/>
        <end position="222"/>
    </location>
</feature>
<dbReference type="GO" id="GO:0061630">
    <property type="term" value="F:ubiquitin protein ligase activity"/>
    <property type="evidence" value="ECO:0007669"/>
    <property type="project" value="UniProtKB-EC"/>
</dbReference>
<protein>
    <recommendedName>
        <fullName evidence="2">RING-type E3 ubiquitin transferase</fullName>
        <ecNumber evidence="2">2.3.2.27</ecNumber>
    </recommendedName>
</protein>
<evidence type="ECO:0000256" key="8">
    <source>
        <dbReference type="ARBA" id="ARBA00023163"/>
    </source>
</evidence>
<feature type="compositionally biased region" description="Low complexity" evidence="10">
    <location>
        <begin position="170"/>
        <end position="220"/>
    </location>
</feature>
<evidence type="ECO:0000256" key="3">
    <source>
        <dbReference type="ARBA" id="ARBA00022679"/>
    </source>
</evidence>
<gene>
    <name evidence="12" type="ORF">CEXT_795371</name>
</gene>
<dbReference type="PANTHER" id="PTHR46077:SF1">
    <property type="entry name" value="TOP1 BINDING ARGININE_SERINE RICH PROTEIN, E3 UBIQUITIN LIGASE"/>
    <property type="match status" value="1"/>
</dbReference>
<dbReference type="SUPFAM" id="SSF57850">
    <property type="entry name" value="RING/U-box"/>
    <property type="match status" value="1"/>
</dbReference>
<keyword evidence="13" id="KW-1185">Reference proteome</keyword>
<dbReference type="EMBL" id="BPLR01008327">
    <property type="protein sequence ID" value="GIY23867.1"/>
    <property type="molecule type" value="Genomic_DNA"/>
</dbReference>
<evidence type="ECO:0000256" key="6">
    <source>
        <dbReference type="ARBA" id="ARBA00022833"/>
    </source>
</evidence>
<proteinExistence type="predicted"/>
<comment type="caution">
    <text evidence="12">The sequence shown here is derived from an EMBL/GenBank/DDBJ whole genome shotgun (WGS) entry which is preliminary data.</text>
</comment>
<dbReference type="InterPro" id="IPR001841">
    <property type="entry name" value="Znf_RING"/>
</dbReference>
<feature type="domain" description="RING-type" evidence="11">
    <location>
        <begin position="18"/>
        <end position="57"/>
    </location>
</feature>
<organism evidence="12 13">
    <name type="scientific">Caerostris extrusa</name>
    <name type="common">Bark spider</name>
    <name type="synonym">Caerostris bankana</name>
    <dbReference type="NCBI Taxonomy" id="172846"/>
    <lineage>
        <taxon>Eukaryota</taxon>
        <taxon>Metazoa</taxon>
        <taxon>Ecdysozoa</taxon>
        <taxon>Arthropoda</taxon>
        <taxon>Chelicerata</taxon>
        <taxon>Arachnida</taxon>
        <taxon>Araneae</taxon>
        <taxon>Araneomorphae</taxon>
        <taxon>Entelegynae</taxon>
        <taxon>Araneoidea</taxon>
        <taxon>Araneidae</taxon>
        <taxon>Caerostris</taxon>
    </lineage>
</organism>
<evidence type="ECO:0000256" key="4">
    <source>
        <dbReference type="ARBA" id="ARBA00022723"/>
    </source>
</evidence>
<dbReference type="PROSITE" id="PS00518">
    <property type="entry name" value="ZF_RING_1"/>
    <property type="match status" value="1"/>
</dbReference>
<dbReference type="PROSITE" id="PS50089">
    <property type="entry name" value="ZF_RING_2"/>
    <property type="match status" value="1"/>
</dbReference>
<dbReference type="EC" id="2.3.2.27" evidence="2"/>
<evidence type="ECO:0000256" key="7">
    <source>
        <dbReference type="ARBA" id="ARBA00023015"/>
    </source>
</evidence>
<evidence type="ECO:0000256" key="5">
    <source>
        <dbReference type="ARBA" id="ARBA00022771"/>
    </source>
</evidence>
<accession>A0AAV4RTU1</accession>
<evidence type="ECO:0000256" key="1">
    <source>
        <dbReference type="ARBA" id="ARBA00000900"/>
    </source>
</evidence>
<evidence type="ECO:0000256" key="2">
    <source>
        <dbReference type="ARBA" id="ARBA00012483"/>
    </source>
</evidence>
<dbReference type="GO" id="GO:0008270">
    <property type="term" value="F:zinc ion binding"/>
    <property type="evidence" value="ECO:0007669"/>
    <property type="project" value="UniProtKB-KW"/>
</dbReference>
<keyword evidence="5 9" id="KW-0863">Zinc-finger</keyword>
<keyword evidence="7" id="KW-0805">Transcription regulation</keyword>
<evidence type="ECO:0000259" key="11">
    <source>
        <dbReference type="PROSITE" id="PS50089"/>
    </source>
</evidence>
<keyword evidence="4" id="KW-0479">Metal-binding</keyword>
<dbReference type="GO" id="GO:0006513">
    <property type="term" value="P:protein monoubiquitination"/>
    <property type="evidence" value="ECO:0007669"/>
    <property type="project" value="TreeGrafter"/>
</dbReference>
<dbReference type="InterPro" id="IPR058746">
    <property type="entry name" value="Znf_RING-type_Topors"/>
</dbReference>
<keyword evidence="6" id="KW-0862">Zinc</keyword>
<evidence type="ECO:0000256" key="10">
    <source>
        <dbReference type="SAM" id="MobiDB-lite"/>
    </source>
</evidence>
<dbReference type="Pfam" id="PF13923">
    <property type="entry name" value="zf-C3HC4_2"/>
    <property type="match status" value="1"/>
</dbReference>
<evidence type="ECO:0000313" key="12">
    <source>
        <dbReference type="EMBL" id="GIY23867.1"/>
    </source>
</evidence>
<dbReference type="AlphaFoldDB" id="A0AAV4RTU1"/>
<sequence length="267" mass="29884">MAKKETKVNVRHSLPENCVICLGPIEDGSVTNSCSHSFCFPCILQWAKEKQECPLCKNEFDKIFFNDQQVRRTFEGRLIRPRAKAQRYSSESSSSNAMPNQNIELHTLQNNSNVENHQIPPINGSIRPRTRSQWKALESSPKQKKRPYTTPDYANPGGPEFYNGRLVSPLFSTRSFTRSGSSTTSSTLSSNSSNPGPSTSAPESSTSINTNNSVSQSVSNDQECQILKTIETVDISSDDEEDEKRRINTFSNFSLEGECLETICRIQ</sequence>
<evidence type="ECO:0000256" key="9">
    <source>
        <dbReference type="PROSITE-ProRule" id="PRU00175"/>
    </source>
</evidence>
<dbReference type="InterPro" id="IPR017907">
    <property type="entry name" value="Znf_RING_CS"/>
</dbReference>
<comment type="catalytic activity">
    <reaction evidence="1">
        <text>S-ubiquitinyl-[E2 ubiquitin-conjugating enzyme]-L-cysteine + [acceptor protein]-L-lysine = [E2 ubiquitin-conjugating enzyme]-L-cysteine + N(6)-ubiquitinyl-[acceptor protein]-L-lysine.</text>
        <dbReference type="EC" id="2.3.2.27"/>
    </reaction>
</comment>
<evidence type="ECO:0000313" key="13">
    <source>
        <dbReference type="Proteomes" id="UP001054945"/>
    </source>
</evidence>